<keyword evidence="1" id="KW-0255">Endonuclease</keyword>
<dbReference type="EMBL" id="JACRVF010000001">
    <property type="protein sequence ID" value="MBC5992665.1"/>
    <property type="molecule type" value="Genomic_DNA"/>
</dbReference>
<dbReference type="Proteomes" id="UP000603640">
    <property type="component" value="Unassembled WGS sequence"/>
</dbReference>
<dbReference type="PANTHER" id="PTHR37827">
    <property type="entry name" value="TUDOR DOMAIN-CONTAINING PROTEIN"/>
    <property type="match status" value="1"/>
</dbReference>
<keyword evidence="2" id="KW-1185">Reference proteome</keyword>
<accession>A0A923SMZ3</accession>
<reference evidence="1" key="1">
    <citation type="submission" date="2020-08" db="EMBL/GenBank/DDBJ databases">
        <title>Pontibacter sp. SD6 16S ribosomal RNA gene Genome sequencing and assembly.</title>
        <authorList>
            <person name="Kang M."/>
        </authorList>
    </citation>
    <scope>NUCLEOTIDE SEQUENCE</scope>
    <source>
        <strain evidence="1">SD6</strain>
    </source>
</reference>
<dbReference type="Gene3D" id="1.10.30.50">
    <property type="match status" value="1"/>
</dbReference>
<comment type="caution">
    <text evidence="1">The sequence shown here is derived from an EMBL/GenBank/DDBJ whole genome shotgun (WGS) entry which is preliminary data.</text>
</comment>
<organism evidence="1 2">
    <name type="scientific">Pontibacter cellulosilyticus</name>
    <dbReference type="NCBI Taxonomy" id="1720253"/>
    <lineage>
        <taxon>Bacteria</taxon>
        <taxon>Pseudomonadati</taxon>
        <taxon>Bacteroidota</taxon>
        <taxon>Cytophagia</taxon>
        <taxon>Cytophagales</taxon>
        <taxon>Hymenobacteraceae</taxon>
        <taxon>Pontibacter</taxon>
    </lineage>
</organism>
<dbReference type="GO" id="GO:0004519">
    <property type="term" value="F:endonuclease activity"/>
    <property type="evidence" value="ECO:0007669"/>
    <property type="project" value="UniProtKB-KW"/>
</dbReference>
<proteinExistence type="predicted"/>
<keyword evidence="1" id="KW-0540">Nuclease</keyword>
<evidence type="ECO:0000313" key="1">
    <source>
        <dbReference type="EMBL" id="MBC5992665.1"/>
    </source>
</evidence>
<protein>
    <submittedName>
        <fullName evidence="1">HNH endonuclease</fullName>
    </submittedName>
</protein>
<dbReference type="AlphaFoldDB" id="A0A923SMZ3"/>
<sequence>MAKKQADLVCELCRREVQSLSRHHLVPREEGGRYGATAELCQPCHSTIHLSISNQELAKQYNSIELLQQAEPLQKYLKWVKHRKVERISNRRGKNKRRK</sequence>
<dbReference type="PANTHER" id="PTHR37827:SF1">
    <property type="entry name" value="HNH DOMAIN-CONTAINING PROTEIN"/>
    <property type="match status" value="1"/>
</dbReference>
<gene>
    <name evidence="1" type="ORF">H8S84_07450</name>
</gene>
<keyword evidence="1" id="KW-0378">Hydrolase</keyword>
<evidence type="ECO:0000313" key="2">
    <source>
        <dbReference type="Proteomes" id="UP000603640"/>
    </source>
</evidence>
<dbReference type="RefSeq" id="WP_187066594.1">
    <property type="nucleotide sequence ID" value="NZ_JACRVF010000001.1"/>
</dbReference>
<name>A0A923SMZ3_9BACT</name>